<organism evidence="2 3">
    <name type="scientific">Thecamonas trahens ATCC 50062</name>
    <dbReference type="NCBI Taxonomy" id="461836"/>
    <lineage>
        <taxon>Eukaryota</taxon>
        <taxon>Apusozoa</taxon>
        <taxon>Apusomonadida</taxon>
        <taxon>Apusomonadidae</taxon>
        <taxon>Thecamonas</taxon>
    </lineage>
</organism>
<evidence type="ECO:0000313" key="2">
    <source>
        <dbReference type="EMBL" id="KNC54377.1"/>
    </source>
</evidence>
<dbReference type="RefSeq" id="XP_013753738.1">
    <property type="nucleotide sequence ID" value="XM_013898284.1"/>
</dbReference>
<dbReference type="InterPro" id="IPR029063">
    <property type="entry name" value="SAM-dependent_MTases_sf"/>
</dbReference>
<accession>A0A0L0DPZ7</accession>
<gene>
    <name evidence="2" type="ORF">AMSG_12321</name>
</gene>
<feature type="region of interest" description="Disordered" evidence="1">
    <location>
        <begin position="1"/>
        <end position="34"/>
    </location>
</feature>
<dbReference type="Pfam" id="PF10294">
    <property type="entry name" value="Methyltransf_16"/>
    <property type="match status" value="1"/>
</dbReference>
<reference evidence="2 3" key="1">
    <citation type="submission" date="2010-05" db="EMBL/GenBank/DDBJ databases">
        <title>The Genome Sequence of Thecamonas trahens ATCC 50062.</title>
        <authorList>
            <consortium name="The Broad Institute Genome Sequencing Platform"/>
            <person name="Russ C."/>
            <person name="Cuomo C."/>
            <person name="Shea T."/>
            <person name="Young S.K."/>
            <person name="Zeng Q."/>
            <person name="Koehrsen M."/>
            <person name="Haas B."/>
            <person name="Borodovsky M."/>
            <person name="Guigo R."/>
            <person name="Alvarado L."/>
            <person name="Berlin A."/>
            <person name="Bochicchio J."/>
            <person name="Borenstein D."/>
            <person name="Chapman S."/>
            <person name="Chen Z."/>
            <person name="Freedman E."/>
            <person name="Gellesch M."/>
            <person name="Goldberg J."/>
            <person name="Griggs A."/>
            <person name="Gujja S."/>
            <person name="Heilman E."/>
            <person name="Heiman D."/>
            <person name="Hepburn T."/>
            <person name="Howarth C."/>
            <person name="Jen D."/>
            <person name="Larson L."/>
            <person name="Mehta T."/>
            <person name="Park D."/>
            <person name="Pearson M."/>
            <person name="Roberts A."/>
            <person name="Saif S."/>
            <person name="Shenoy N."/>
            <person name="Sisk P."/>
            <person name="Stolte C."/>
            <person name="Sykes S."/>
            <person name="Thomson T."/>
            <person name="Walk T."/>
            <person name="White J."/>
            <person name="Yandava C."/>
            <person name="Burger G."/>
            <person name="Gray M.W."/>
            <person name="Holland P.W.H."/>
            <person name="King N."/>
            <person name="Lang F.B.F."/>
            <person name="Roger A.J."/>
            <person name="Ruiz-Trillo I."/>
            <person name="Lander E."/>
            <person name="Nusbaum C."/>
        </authorList>
    </citation>
    <scope>NUCLEOTIDE SEQUENCE [LARGE SCALE GENOMIC DNA]</scope>
    <source>
        <strain evidence="2 3">ATCC 50062</strain>
    </source>
</reference>
<dbReference type="EMBL" id="GL349489">
    <property type="protein sequence ID" value="KNC54377.1"/>
    <property type="molecule type" value="Genomic_DNA"/>
</dbReference>
<name>A0A0L0DPZ7_THETB</name>
<evidence type="ECO:0000313" key="3">
    <source>
        <dbReference type="Proteomes" id="UP000054408"/>
    </source>
</evidence>
<dbReference type="AlphaFoldDB" id="A0A0L0DPZ7"/>
<dbReference type="InterPro" id="IPR019410">
    <property type="entry name" value="Methyltransf_16"/>
</dbReference>
<evidence type="ECO:0008006" key="4">
    <source>
        <dbReference type="Google" id="ProtNLM"/>
    </source>
</evidence>
<dbReference type="Gene3D" id="3.30.710.10">
    <property type="entry name" value="Potassium Channel Kv1.1, Chain A"/>
    <property type="match status" value="1"/>
</dbReference>
<dbReference type="PANTHER" id="PTHR14614">
    <property type="entry name" value="HEPATOCELLULAR CARCINOMA-ASSOCIATED ANTIGEN"/>
    <property type="match status" value="1"/>
</dbReference>
<protein>
    <recommendedName>
        <fullName evidence="4">BTB domain-containing protein</fullName>
    </recommendedName>
</protein>
<proteinExistence type="predicted"/>
<sequence length="915" mass="92423">MDKVEESKVSSSSSRAEGGESDSDSEPGFYDPLADATVSRHSFPLGDGGGAADGDGSTVTIELRASAKLDPTDAFALLDGDDYTGQLLWDGSVLLSKYLAEHGDELRAGSTAMGRSRAVVELGAGAGLAAAVAGALELGEPVIPTDGADRALELCSRNLAEFGWRGVAAPVCFNWSSELPDELAAVAPVHLVVAADAAYDLAAIRPLFAAVGALAPAIFVYAHYPRALTAAQQAAIDEAIPLAAADVGYEGGVVYSSDDGGSVMVWRPVATMLEAMQRLRREGRLIDAEVVAMPSGEAIPAHAVVLATSLPVAEALFDLQHEVERVGDTGVRNRLELDGPPEAIALLVDAIYAGSAFPPHVLPEAAVTGTAPGGGGAVLAAARAAACGGADDVAAALAQAFADLALGELSSDGDRAVLCLAQELVDAPNAALAHIPAARALLPRLLSDAAYRFGDLAADELAACPLPLLRLLFAHDGLRVGSEAEVLAAVRGVVAALASDEADTATAAATLLPTLRTALLPADALTAEEVAVLAGCGGGSSVERPRHHAVRSSAAGAARALVAGGDGPSGGELSVGKIFSGVSDDGLASKAIPLVMAADGGLVYLGLYDGGVVAVSLAGDGRMGRVVPVVSVPSPRRVTALCTLASDVVVAATARSLTGRFKSRGSSGGQSSGVTAIARVAHFDGTEEFTPLAADGFPADVHHLVAVHKEHILVGVGPDPQTIFAAHAVSRDGGRRVTAMAACGVCVPVAGLAVCSEEVVAAAVGAQVVFLGIPREPSSAELTVMAVCDLPRETPAISAIGRLGRPQSELAVVVGCLDGSLWIVRAEPERAPELVAGAGGRISRIACSEADDGFLAATYTGELAAYTTSSEDNALEGARMCEAAIADVVLVGETLVILQGVGNDCALLTLTPHCS</sequence>
<evidence type="ECO:0000256" key="1">
    <source>
        <dbReference type="SAM" id="MobiDB-lite"/>
    </source>
</evidence>
<keyword evidence="3" id="KW-1185">Reference proteome</keyword>
<dbReference type="InterPro" id="IPR011333">
    <property type="entry name" value="SKP1/BTB/POZ_sf"/>
</dbReference>
<dbReference type="SUPFAM" id="SSF53335">
    <property type="entry name" value="S-adenosyl-L-methionine-dependent methyltransferases"/>
    <property type="match status" value="1"/>
</dbReference>
<dbReference type="Proteomes" id="UP000054408">
    <property type="component" value="Unassembled WGS sequence"/>
</dbReference>
<dbReference type="SUPFAM" id="SSF50998">
    <property type="entry name" value="Quinoprotein alcohol dehydrogenase-like"/>
    <property type="match status" value="1"/>
</dbReference>
<dbReference type="GeneID" id="25570235"/>
<dbReference type="Gene3D" id="3.40.50.150">
    <property type="entry name" value="Vaccinia Virus protein VP39"/>
    <property type="match status" value="1"/>
</dbReference>
<dbReference type="InterPro" id="IPR011047">
    <property type="entry name" value="Quinoprotein_ADH-like_sf"/>
</dbReference>